<evidence type="ECO:0000313" key="7">
    <source>
        <dbReference type="Proteomes" id="UP000184474"/>
    </source>
</evidence>
<sequence length="235" mass="27830">MELTKLSKKKYNALLEHYQVELLKLQKYIVKEGLKVVVIFEGRDAAGKGGAIKRFIEHMNPREFKVIALPKPTAKEKGQWYFQRYIKNLPSTGEIIFFDRSWYNRAVVEPVMDFCTPEQYHLFMDQVNGFEKMISDSGVKLIKFWLDITREEQQSRFEGRINDPLKTWKLSPVDKKAQSMWDVFSEYIDLMLQQTSTKQSPWLKIDANHKKMARLQMIEEVLEMFDYEGKTLEID</sequence>
<comment type="function">
    <text evidence="4">Uses inorganic polyphosphate (polyP) as a donor to convert GDP to GTP or ADP to ATP.</text>
</comment>
<keyword evidence="3 4" id="KW-0418">Kinase</keyword>
<name>A0A1M6N0U0_REIAG</name>
<evidence type="ECO:0000259" key="5">
    <source>
        <dbReference type="Pfam" id="PF03976"/>
    </source>
</evidence>
<dbReference type="InterPro" id="IPR016898">
    <property type="entry name" value="Polyphosphate_phosphotransfera"/>
</dbReference>
<keyword evidence="2 4" id="KW-0808">Transferase</keyword>
<proteinExistence type="inferred from homology"/>
<dbReference type="InterPro" id="IPR022486">
    <property type="entry name" value="PPK2_PA0141"/>
</dbReference>
<protein>
    <recommendedName>
        <fullName evidence="4">ADP/GDP-polyphosphate phosphotransferase</fullName>
        <ecNumber evidence="4">2.7.4.-</ecNumber>
    </recommendedName>
    <alternativeName>
        <fullName evidence="4">Polyphosphate kinase PPK2</fullName>
    </alternativeName>
</protein>
<dbReference type="PANTHER" id="PTHR34383:SF1">
    <property type="entry name" value="ADP-POLYPHOSPHATE PHOSPHOTRANSFERASE"/>
    <property type="match status" value="1"/>
</dbReference>
<keyword evidence="7" id="KW-1185">Reference proteome</keyword>
<feature type="domain" description="Polyphosphate kinase-2-related" evidence="5">
    <location>
        <begin position="5"/>
        <end position="230"/>
    </location>
</feature>
<dbReference type="Proteomes" id="UP000184474">
    <property type="component" value="Unassembled WGS sequence"/>
</dbReference>
<dbReference type="GO" id="GO:0008976">
    <property type="term" value="F:polyphosphate kinase activity"/>
    <property type="evidence" value="ECO:0007669"/>
    <property type="project" value="UniProtKB-UniRule"/>
</dbReference>
<dbReference type="SUPFAM" id="SSF52540">
    <property type="entry name" value="P-loop containing nucleoside triphosphate hydrolases"/>
    <property type="match status" value="1"/>
</dbReference>
<dbReference type="AlphaFoldDB" id="A0A1M6N0U0"/>
<organism evidence="6 7">
    <name type="scientific">Reichenbachiella agariperforans</name>
    <dbReference type="NCBI Taxonomy" id="156994"/>
    <lineage>
        <taxon>Bacteria</taxon>
        <taxon>Pseudomonadati</taxon>
        <taxon>Bacteroidota</taxon>
        <taxon>Cytophagia</taxon>
        <taxon>Cytophagales</taxon>
        <taxon>Reichenbachiellaceae</taxon>
        <taxon>Reichenbachiella</taxon>
    </lineage>
</organism>
<dbReference type="InterPro" id="IPR022488">
    <property type="entry name" value="PPK2-related"/>
</dbReference>
<dbReference type="PIRSF" id="PIRSF028756">
    <property type="entry name" value="PPK2_prd"/>
    <property type="match status" value="1"/>
</dbReference>
<evidence type="ECO:0000256" key="2">
    <source>
        <dbReference type="ARBA" id="ARBA00022679"/>
    </source>
</evidence>
<evidence type="ECO:0000256" key="1">
    <source>
        <dbReference type="ARBA" id="ARBA00009924"/>
    </source>
</evidence>
<dbReference type="Pfam" id="PF03976">
    <property type="entry name" value="PPK2"/>
    <property type="match status" value="1"/>
</dbReference>
<gene>
    <name evidence="6" type="ORF">SAMN04488028_10247</name>
</gene>
<dbReference type="RefSeq" id="WP_073120745.1">
    <property type="nucleotide sequence ID" value="NZ_FRAA01000002.1"/>
</dbReference>
<dbReference type="InterPro" id="IPR027417">
    <property type="entry name" value="P-loop_NTPase"/>
</dbReference>
<comment type="similarity">
    <text evidence="1 4">Belongs to the polyphosphate kinase 2 (PPK2) family. Class I subfamily.</text>
</comment>
<comment type="subunit">
    <text evidence="4">Homotetramer.</text>
</comment>
<dbReference type="GO" id="GO:0006793">
    <property type="term" value="P:phosphorus metabolic process"/>
    <property type="evidence" value="ECO:0007669"/>
    <property type="project" value="InterPro"/>
</dbReference>
<dbReference type="NCBIfam" id="TIGR03707">
    <property type="entry name" value="PPK2_P_aer"/>
    <property type="match status" value="1"/>
</dbReference>
<evidence type="ECO:0000256" key="4">
    <source>
        <dbReference type="RuleBase" id="RU369062"/>
    </source>
</evidence>
<evidence type="ECO:0000313" key="6">
    <source>
        <dbReference type="EMBL" id="SHJ89340.1"/>
    </source>
</evidence>
<reference evidence="7" key="1">
    <citation type="submission" date="2016-11" db="EMBL/GenBank/DDBJ databases">
        <authorList>
            <person name="Varghese N."/>
            <person name="Submissions S."/>
        </authorList>
    </citation>
    <scope>NUCLEOTIDE SEQUENCE [LARGE SCALE GENOMIC DNA]</scope>
    <source>
        <strain evidence="7">DSM 26134</strain>
    </source>
</reference>
<dbReference type="EMBL" id="FRAA01000002">
    <property type="protein sequence ID" value="SHJ89340.1"/>
    <property type="molecule type" value="Genomic_DNA"/>
</dbReference>
<dbReference type="STRING" id="156994.SAMN04488028_10247"/>
<accession>A0A1M6N0U0</accession>
<dbReference type="PANTHER" id="PTHR34383">
    <property type="entry name" value="POLYPHOSPHATE:AMP PHOSPHOTRANSFERASE-RELATED"/>
    <property type="match status" value="1"/>
</dbReference>
<dbReference type="EC" id="2.7.4.-" evidence="4"/>
<dbReference type="Gene3D" id="3.40.50.300">
    <property type="entry name" value="P-loop containing nucleotide triphosphate hydrolases"/>
    <property type="match status" value="1"/>
</dbReference>
<evidence type="ECO:0000256" key="3">
    <source>
        <dbReference type="ARBA" id="ARBA00022777"/>
    </source>
</evidence>